<dbReference type="InterPro" id="IPR036813">
    <property type="entry name" value="Tachylectin2_sf"/>
</dbReference>
<evidence type="ECO:0000256" key="1">
    <source>
        <dbReference type="SAM" id="SignalP"/>
    </source>
</evidence>
<feature type="domain" description="Tachylectin 2" evidence="2">
    <location>
        <begin position="57"/>
        <end position="271"/>
    </location>
</feature>
<proteinExistence type="predicted"/>
<dbReference type="AlphaFoldDB" id="A0A495W180"/>
<keyword evidence="5" id="KW-1185">Reference proteome</keyword>
<evidence type="ECO:0000313" key="4">
    <source>
        <dbReference type="EMBL" id="RKT54493.1"/>
    </source>
</evidence>
<evidence type="ECO:0000313" key="5">
    <source>
        <dbReference type="Proteomes" id="UP000282084"/>
    </source>
</evidence>
<gene>
    <name evidence="4" type="ORF">C8E97_3136</name>
</gene>
<dbReference type="Proteomes" id="UP000282084">
    <property type="component" value="Unassembled WGS sequence"/>
</dbReference>
<name>A0A495W180_9PSEU</name>
<dbReference type="RefSeq" id="WP_121006157.1">
    <property type="nucleotide sequence ID" value="NZ_RBXO01000001.1"/>
</dbReference>
<protein>
    <submittedName>
        <fullName evidence="4">Tachylectin</fullName>
    </submittedName>
</protein>
<dbReference type="SUPFAM" id="SSF89372">
    <property type="entry name" value="Fucose-specific lectin"/>
    <property type="match status" value="1"/>
</dbReference>
<feature type="signal peptide" evidence="1">
    <location>
        <begin position="1"/>
        <end position="26"/>
    </location>
</feature>
<dbReference type="Pfam" id="PF26607">
    <property type="entry name" value="DUF8189"/>
    <property type="match status" value="1"/>
</dbReference>
<dbReference type="InterPro" id="IPR058502">
    <property type="entry name" value="PLL-like_beta-prop"/>
</dbReference>
<comment type="caution">
    <text evidence="4">The sequence shown here is derived from an EMBL/GenBank/DDBJ whole genome shotgun (WGS) entry which is preliminary data.</text>
</comment>
<feature type="domain" description="PLL-like beta propeller" evidence="3">
    <location>
        <begin position="309"/>
        <end position="577"/>
    </location>
</feature>
<sequence length="636" mass="67666">MLSRRFTLLSVLVMASSLMSVGTATADPVTAQAVTCRSDVPFFLADVYNGLTLTRHSEPETGVEAGAWSTGQGIGVGWDGNLFAGPDGLVYHVTPGKELYRYRWTASGWADGGRPQQLPGLGLQFAGGAAGRNRIAVDELGDFYYFELGRGLTWARFDEATRTWNTRLIDGGAKWTLARYDMLIAAGPGVLYARESQVGNLFRFQYDAASERWIEHAHQVGAGGWDRFTDAAGVGGDIFYVLESNNTLKWYRYANGGFVTGSGRTVGSTWRADLRIEATSDSCKAIPNGLPTRPVVPAVPHAPANLLVAADGRLDYSYVDESNRTVNAQVTDLTGGAPFGFAAIPGNLGVTGTPAAVDGPDDRVRLLALGLDGDLRSNRQVASNGAWGPTAHVGGFAAGSPALIRAGDEFNAFAVDDAGCLWRRAFRNENERLGWWHQGCHDLAPQALTTVRAGDTWHLTARTRSGSYLTSVLNGAWTTLPGTGFTGRASVVVDGSGLRRLFARAADGTVRTLAETSPNAFGSWTVIPGITAAGDPSALLAPNGLYEVVVRGTDGYVHNTGQLSIGSSGWRPWREITDYAEQSSTDPTAVAVPARNAWVVAFRDLNDAPRLRRAQSGAHAALGGAGFVDLPLTAAR</sequence>
<dbReference type="OrthoDB" id="3660483at2"/>
<dbReference type="SUPFAM" id="SSF50934">
    <property type="entry name" value="Tachylectin-2"/>
    <property type="match status" value="1"/>
</dbReference>
<dbReference type="EMBL" id="RBXO01000001">
    <property type="protein sequence ID" value="RKT54493.1"/>
    <property type="molecule type" value="Genomic_DNA"/>
</dbReference>
<organism evidence="4 5">
    <name type="scientific">Saccharothrix australiensis</name>
    <dbReference type="NCBI Taxonomy" id="2072"/>
    <lineage>
        <taxon>Bacteria</taxon>
        <taxon>Bacillati</taxon>
        <taxon>Actinomycetota</taxon>
        <taxon>Actinomycetes</taxon>
        <taxon>Pseudonocardiales</taxon>
        <taxon>Pseudonocardiaceae</taxon>
        <taxon>Saccharothrix</taxon>
    </lineage>
</organism>
<reference evidence="4 5" key="1">
    <citation type="submission" date="2018-10" db="EMBL/GenBank/DDBJ databases">
        <title>Sequencing the genomes of 1000 actinobacteria strains.</title>
        <authorList>
            <person name="Klenk H.-P."/>
        </authorList>
    </citation>
    <scope>NUCLEOTIDE SEQUENCE [LARGE SCALE GENOMIC DNA]</scope>
    <source>
        <strain evidence="4 5">DSM 43800</strain>
    </source>
</reference>
<evidence type="ECO:0000259" key="3">
    <source>
        <dbReference type="Pfam" id="PF26607"/>
    </source>
</evidence>
<dbReference type="Gene3D" id="2.115.10.10">
    <property type="entry name" value="Tachylectin 2"/>
    <property type="match status" value="1"/>
</dbReference>
<dbReference type="InterPro" id="IPR023294">
    <property type="entry name" value="Tachylectin2"/>
</dbReference>
<keyword evidence="1" id="KW-0732">Signal</keyword>
<feature type="chain" id="PRO_5019831842" evidence="1">
    <location>
        <begin position="27"/>
        <end position="636"/>
    </location>
</feature>
<accession>A0A495W180</accession>
<evidence type="ECO:0000259" key="2">
    <source>
        <dbReference type="Pfam" id="PF14517"/>
    </source>
</evidence>
<dbReference type="Pfam" id="PF14517">
    <property type="entry name" value="Tachylectin"/>
    <property type="match status" value="1"/>
</dbReference>